<organism evidence="4 5">
    <name type="scientific">Ophiocordyceps sinensis</name>
    <dbReference type="NCBI Taxonomy" id="72228"/>
    <lineage>
        <taxon>Eukaryota</taxon>
        <taxon>Fungi</taxon>
        <taxon>Dikarya</taxon>
        <taxon>Ascomycota</taxon>
        <taxon>Pezizomycotina</taxon>
        <taxon>Sordariomycetes</taxon>
        <taxon>Hypocreomycetidae</taxon>
        <taxon>Hypocreales</taxon>
        <taxon>Ophiocordycipitaceae</taxon>
        <taxon>Ophiocordyceps</taxon>
    </lineage>
</organism>
<evidence type="ECO:0000313" key="4">
    <source>
        <dbReference type="EMBL" id="KAF4506782.1"/>
    </source>
</evidence>
<evidence type="ECO:0000256" key="1">
    <source>
        <dbReference type="ARBA" id="ARBA00023002"/>
    </source>
</evidence>
<dbReference type="Gene3D" id="3.40.50.720">
    <property type="entry name" value="NAD(P)-binding Rossmann-like Domain"/>
    <property type="match status" value="1"/>
</dbReference>
<reference evidence="4 5" key="1">
    <citation type="journal article" date="2020" name="Genome Biol. Evol.">
        <title>A new high-quality draft genome assembly of the Chinese cordyceps Ophiocordyceps sinensis.</title>
        <authorList>
            <person name="Shu R."/>
            <person name="Zhang J."/>
            <person name="Meng Q."/>
            <person name="Zhang H."/>
            <person name="Zhou G."/>
            <person name="Li M."/>
            <person name="Wu P."/>
            <person name="Zhao Y."/>
            <person name="Chen C."/>
            <person name="Qin Q."/>
        </authorList>
    </citation>
    <scope>NUCLEOTIDE SEQUENCE [LARGE SCALE GENOMIC DNA]</scope>
    <source>
        <strain evidence="4 5">IOZ07</strain>
    </source>
</reference>
<evidence type="ECO:0000259" key="3">
    <source>
        <dbReference type="Pfam" id="PF01370"/>
    </source>
</evidence>
<feature type="domain" description="NAD-dependent epimerase/dehydratase" evidence="3">
    <location>
        <begin position="15"/>
        <end position="266"/>
    </location>
</feature>
<comment type="similarity">
    <text evidence="2">Belongs to the NAD(P)-dependent epimerase/dehydratase family. Dihydroflavonol-4-reductase subfamily.</text>
</comment>
<keyword evidence="1" id="KW-0560">Oxidoreductase</keyword>
<dbReference type="AlphaFoldDB" id="A0A8H4PLA9"/>
<protein>
    <recommendedName>
        <fullName evidence="3">NAD-dependent epimerase/dehydratase domain-containing protein</fullName>
    </recommendedName>
</protein>
<keyword evidence="5" id="KW-1185">Reference proteome</keyword>
<dbReference type="PANTHER" id="PTHR10366">
    <property type="entry name" value="NAD DEPENDENT EPIMERASE/DEHYDRATASE"/>
    <property type="match status" value="1"/>
</dbReference>
<dbReference type="PANTHER" id="PTHR10366:SF562">
    <property type="entry name" value="ALDEHYDE REDUCTASE II (AFU_ORTHOLOGUE AFUA_1G11360)"/>
    <property type="match status" value="1"/>
</dbReference>
<evidence type="ECO:0000313" key="5">
    <source>
        <dbReference type="Proteomes" id="UP000557566"/>
    </source>
</evidence>
<comment type="caution">
    <text evidence="4">The sequence shown here is derived from an EMBL/GenBank/DDBJ whole genome shotgun (WGS) entry which is preliminary data.</text>
</comment>
<dbReference type="SUPFAM" id="SSF51735">
    <property type="entry name" value="NAD(P)-binding Rossmann-fold domains"/>
    <property type="match status" value="1"/>
</dbReference>
<dbReference type="InterPro" id="IPR001509">
    <property type="entry name" value="Epimerase_deHydtase"/>
</dbReference>
<dbReference type="InterPro" id="IPR036291">
    <property type="entry name" value="NAD(P)-bd_dom_sf"/>
</dbReference>
<dbReference type="OrthoDB" id="2735536at2759"/>
<dbReference type="GO" id="GO:0016616">
    <property type="term" value="F:oxidoreductase activity, acting on the CH-OH group of donors, NAD or NADP as acceptor"/>
    <property type="evidence" value="ECO:0007669"/>
    <property type="project" value="TreeGrafter"/>
</dbReference>
<sequence>MALPNNLALPEGSRVLVTGANGLIGSHVANQFLNLGFNVRGTVRDVAKCDWLRLLFENKYGKDRFELLAVPDIASQGALDEAVKGVSAVAHVASNLSFSPDPEQVIPGAVAGALNALKAAYKEASVKRFVLTSSKDAAVPHPSVEPSPVTTDQSWNDAAVVAAWAPPPYTPERGGVVYAASKVEQEKAVWKFHNENKDKRPDLTVNTVLPGFNLGRSLDPVNQGHPSSTQTIATLWRGERLPEWLSEPMHYVDVEDTARLHVAAAILQDVRSERVFSIVDSFNWDQVLDILRKQNPGRQLQDNFCAGERIFTLVPKARSEELLRRMGQPQWTSLEDIVAMNTEDLRQAPAE</sequence>
<dbReference type="EMBL" id="JAAVMX010000007">
    <property type="protein sequence ID" value="KAF4506782.1"/>
    <property type="molecule type" value="Genomic_DNA"/>
</dbReference>
<evidence type="ECO:0000256" key="2">
    <source>
        <dbReference type="ARBA" id="ARBA00023445"/>
    </source>
</evidence>
<dbReference type="Proteomes" id="UP000557566">
    <property type="component" value="Unassembled WGS sequence"/>
</dbReference>
<proteinExistence type="inferred from homology"/>
<gene>
    <name evidence="4" type="ORF">G6O67_006829</name>
</gene>
<dbReference type="Pfam" id="PF01370">
    <property type="entry name" value="Epimerase"/>
    <property type="match status" value="1"/>
</dbReference>
<accession>A0A8H4PLA9</accession>
<dbReference type="InterPro" id="IPR050425">
    <property type="entry name" value="NAD(P)_dehydrat-like"/>
</dbReference>
<name>A0A8H4PLA9_9HYPO</name>